<dbReference type="InParanoid" id="M4BPM0"/>
<dbReference type="HOGENOM" id="CLU_1163024_0_0_1"/>
<reference evidence="2" key="2">
    <citation type="submission" date="2015-06" db="UniProtKB">
        <authorList>
            <consortium name="EnsemblProtists"/>
        </authorList>
    </citation>
    <scope>IDENTIFICATION</scope>
    <source>
        <strain evidence="2">Emoy2</strain>
    </source>
</reference>
<accession>M4BPM0</accession>
<keyword evidence="3" id="KW-1185">Reference proteome</keyword>
<evidence type="ECO:0000313" key="2">
    <source>
        <dbReference type="EnsemblProtists" id="HpaP808359"/>
    </source>
</evidence>
<dbReference type="EMBL" id="JH598517">
    <property type="status" value="NOT_ANNOTATED_CDS"/>
    <property type="molecule type" value="Genomic_DNA"/>
</dbReference>
<sequence>MGDKKSGMFDVNWQKIWPDRMPVILRDLAPTNPFNPRNLWPEESKDDAVPAPEATSATSAIPTSTDKKPSAGGIVKKADLIRMQLAKEKAQKQSKVDEEKLMNIKKAKNLLDMKMVTPTGRLKQLYEILRESCKKKEFTDAVDTLWEIQRTNLVPKRASIEGRKKLHEKQKKMDDDEHLKLQADFNAVHKKTIRLLCVHQRVRARRCSRPTCRLSAAACCLLSRRIPLRGKWPRCSRQW</sequence>
<name>M4BPM0_HYAAE</name>
<evidence type="ECO:0000256" key="1">
    <source>
        <dbReference type="SAM" id="MobiDB-lite"/>
    </source>
</evidence>
<feature type="compositionally biased region" description="Low complexity" evidence="1">
    <location>
        <begin position="50"/>
        <end position="64"/>
    </location>
</feature>
<evidence type="ECO:0000313" key="3">
    <source>
        <dbReference type="Proteomes" id="UP000011713"/>
    </source>
</evidence>
<dbReference type="Proteomes" id="UP000011713">
    <property type="component" value="Unassembled WGS sequence"/>
</dbReference>
<dbReference type="EnsemblProtists" id="HpaT808359">
    <property type="protein sequence ID" value="HpaP808359"/>
    <property type="gene ID" value="HpaG808359"/>
</dbReference>
<reference evidence="3" key="1">
    <citation type="journal article" date="2010" name="Science">
        <title>Signatures of adaptation to obligate biotrophy in the Hyaloperonospora arabidopsidis genome.</title>
        <authorList>
            <person name="Baxter L."/>
            <person name="Tripathy S."/>
            <person name="Ishaque N."/>
            <person name="Boot N."/>
            <person name="Cabral A."/>
            <person name="Kemen E."/>
            <person name="Thines M."/>
            <person name="Ah-Fong A."/>
            <person name="Anderson R."/>
            <person name="Badejoko W."/>
            <person name="Bittner-Eddy P."/>
            <person name="Boore J.L."/>
            <person name="Chibucos M.C."/>
            <person name="Coates M."/>
            <person name="Dehal P."/>
            <person name="Delehaunty K."/>
            <person name="Dong S."/>
            <person name="Downton P."/>
            <person name="Dumas B."/>
            <person name="Fabro G."/>
            <person name="Fronick C."/>
            <person name="Fuerstenberg S.I."/>
            <person name="Fulton L."/>
            <person name="Gaulin E."/>
            <person name="Govers F."/>
            <person name="Hughes L."/>
            <person name="Humphray S."/>
            <person name="Jiang R.H."/>
            <person name="Judelson H."/>
            <person name="Kamoun S."/>
            <person name="Kyung K."/>
            <person name="Meijer H."/>
            <person name="Minx P."/>
            <person name="Morris P."/>
            <person name="Nelson J."/>
            <person name="Phuntumart V."/>
            <person name="Qutob D."/>
            <person name="Rehmany A."/>
            <person name="Rougon-Cardoso A."/>
            <person name="Ryden P."/>
            <person name="Torto-Alalibo T."/>
            <person name="Studholme D."/>
            <person name="Wang Y."/>
            <person name="Win J."/>
            <person name="Wood J."/>
            <person name="Clifton S.W."/>
            <person name="Rogers J."/>
            <person name="Van den Ackerveken G."/>
            <person name="Jones J.D."/>
            <person name="McDowell J.M."/>
            <person name="Beynon J."/>
            <person name="Tyler B.M."/>
        </authorList>
    </citation>
    <scope>NUCLEOTIDE SEQUENCE [LARGE SCALE GENOMIC DNA]</scope>
    <source>
        <strain evidence="3">Emoy2</strain>
    </source>
</reference>
<dbReference type="eggNOG" id="KOG0949">
    <property type="taxonomic scope" value="Eukaryota"/>
</dbReference>
<organism evidence="2 3">
    <name type="scientific">Hyaloperonospora arabidopsidis (strain Emoy2)</name>
    <name type="common">Downy mildew agent</name>
    <name type="synonym">Peronospora arabidopsidis</name>
    <dbReference type="NCBI Taxonomy" id="559515"/>
    <lineage>
        <taxon>Eukaryota</taxon>
        <taxon>Sar</taxon>
        <taxon>Stramenopiles</taxon>
        <taxon>Oomycota</taxon>
        <taxon>Peronosporomycetes</taxon>
        <taxon>Peronosporales</taxon>
        <taxon>Peronosporaceae</taxon>
        <taxon>Hyaloperonospora</taxon>
    </lineage>
</organism>
<dbReference type="STRING" id="559515.M4BPM0"/>
<dbReference type="VEuPathDB" id="FungiDB:HpaG808359"/>
<protein>
    <submittedName>
        <fullName evidence="2">Uncharacterized protein</fullName>
    </submittedName>
</protein>
<dbReference type="AlphaFoldDB" id="M4BPM0"/>
<proteinExistence type="predicted"/>
<feature type="region of interest" description="Disordered" evidence="1">
    <location>
        <begin position="36"/>
        <end position="73"/>
    </location>
</feature>